<dbReference type="Proteomes" id="UP001562425">
    <property type="component" value="Unassembled WGS sequence"/>
</dbReference>
<name>A0ABD1CTB0_CULPP</name>
<evidence type="ECO:0000313" key="2">
    <source>
        <dbReference type="Proteomes" id="UP001562425"/>
    </source>
</evidence>
<evidence type="ECO:0000313" key="1">
    <source>
        <dbReference type="EMBL" id="KAL1379277.1"/>
    </source>
</evidence>
<proteinExistence type="predicted"/>
<gene>
    <name evidence="1" type="ORF">pipiens_015016</name>
</gene>
<organism evidence="1 2">
    <name type="scientific">Culex pipiens pipiens</name>
    <name type="common">Northern house mosquito</name>
    <dbReference type="NCBI Taxonomy" id="38569"/>
    <lineage>
        <taxon>Eukaryota</taxon>
        <taxon>Metazoa</taxon>
        <taxon>Ecdysozoa</taxon>
        <taxon>Arthropoda</taxon>
        <taxon>Hexapoda</taxon>
        <taxon>Insecta</taxon>
        <taxon>Pterygota</taxon>
        <taxon>Neoptera</taxon>
        <taxon>Endopterygota</taxon>
        <taxon>Diptera</taxon>
        <taxon>Nematocera</taxon>
        <taxon>Culicoidea</taxon>
        <taxon>Culicidae</taxon>
        <taxon>Culicinae</taxon>
        <taxon>Culicini</taxon>
        <taxon>Culex</taxon>
        <taxon>Culex</taxon>
    </lineage>
</organism>
<protein>
    <submittedName>
        <fullName evidence="1">Uncharacterized protein</fullName>
    </submittedName>
</protein>
<comment type="caution">
    <text evidence="1">The sequence shown here is derived from an EMBL/GenBank/DDBJ whole genome shotgun (WGS) entry which is preliminary data.</text>
</comment>
<accession>A0ABD1CTB0</accession>
<dbReference type="AlphaFoldDB" id="A0ABD1CTB0"/>
<sequence length="116" mass="12813">MVQRVASDHSAARAAPPDGIQESFLRRVAISSTTDLPFSSLTTLVTRVESASIPTELRTFSMSGFDGTAIRNMRNCGEQDQQEVQMIVISCRFSENPKPSMKTKCGNGRWTTFCSF</sequence>
<dbReference type="EMBL" id="JBEHCU010009765">
    <property type="protein sequence ID" value="KAL1379277.1"/>
    <property type="molecule type" value="Genomic_DNA"/>
</dbReference>
<keyword evidence="2" id="KW-1185">Reference proteome</keyword>
<reference evidence="1 2" key="1">
    <citation type="submission" date="2024-05" db="EMBL/GenBank/DDBJ databases">
        <title>Culex pipiens pipiens assembly and annotation.</title>
        <authorList>
            <person name="Alout H."/>
            <person name="Durand T."/>
        </authorList>
    </citation>
    <scope>NUCLEOTIDE SEQUENCE [LARGE SCALE GENOMIC DNA]</scope>
    <source>
        <strain evidence="1">HA-2024</strain>
        <tissue evidence="1">Whole body</tissue>
    </source>
</reference>